<dbReference type="Pfam" id="PF00107">
    <property type="entry name" value="ADH_zinc_N"/>
    <property type="match status" value="1"/>
</dbReference>
<dbReference type="CDD" id="cd08276">
    <property type="entry name" value="MDR7"/>
    <property type="match status" value="1"/>
</dbReference>
<reference evidence="2 3" key="1">
    <citation type="submission" date="2012-04" db="EMBL/GenBank/DDBJ databases">
        <title>Complete genome of Rhodanobacter sp. 2APBS1.</title>
        <authorList>
            <consortium name="US DOE Joint Genome Institute"/>
            <person name="Huntemann M."/>
            <person name="Wei C.-L."/>
            <person name="Han J."/>
            <person name="Detter J.C."/>
            <person name="Han C."/>
            <person name="Tapia R."/>
            <person name="Munk A.C.C."/>
            <person name="Chen A."/>
            <person name="Krypides N."/>
            <person name="Mavromatis K."/>
            <person name="Markowitz V."/>
            <person name="Szeto E."/>
            <person name="Ivanova N."/>
            <person name="Mikhailova N."/>
            <person name="Ovchinnikova G."/>
            <person name="Pagani I."/>
            <person name="Pati A."/>
            <person name="Goodwin L."/>
            <person name="Peters L."/>
            <person name="Pitluck S."/>
            <person name="Woyke T."/>
            <person name="Prakash O."/>
            <person name="Elkins J."/>
            <person name="Brown S."/>
            <person name="Palumbo A."/>
            <person name="Hemme C."/>
            <person name="Zhou J."/>
            <person name="Watson D."/>
            <person name="Jardine P."/>
            <person name="Kostka J."/>
            <person name="Green S."/>
        </authorList>
    </citation>
    <scope>NUCLEOTIDE SEQUENCE [LARGE SCALE GENOMIC DNA]</scope>
    <source>
        <strain evidence="2 3">2APBS1</strain>
    </source>
</reference>
<evidence type="ECO:0000313" key="2">
    <source>
        <dbReference type="EMBL" id="AGG87939.1"/>
    </source>
</evidence>
<dbReference type="STRING" id="666685.R2APBS1_0774"/>
<dbReference type="EMBL" id="CP003470">
    <property type="protein sequence ID" value="AGG87939.1"/>
    <property type="molecule type" value="Genomic_DNA"/>
</dbReference>
<dbReference type="InterPro" id="IPR052711">
    <property type="entry name" value="Zinc_ADH-like"/>
</dbReference>
<dbReference type="AlphaFoldDB" id="I4WZB4"/>
<proteinExistence type="predicted"/>
<dbReference type="InterPro" id="IPR020843">
    <property type="entry name" value="ER"/>
</dbReference>
<dbReference type="SUPFAM" id="SSF51735">
    <property type="entry name" value="NAD(P)-binding Rossmann-fold domains"/>
    <property type="match status" value="1"/>
</dbReference>
<dbReference type="Pfam" id="PF08240">
    <property type="entry name" value="ADH_N"/>
    <property type="match status" value="1"/>
</dbReference>
<gene>
    <name evidence="2" type="ORF">R2APBS1_0774</name>
</gene>
<name>I4WZB4_9GAMM</name>
<dbReference type="HOGENOM" id="CLU_026673_3_4_6"/>
<dbReference type="Gene3D" id="3.90.180.10">
    <property type="entry name" value="Medium-chain alcohol dehydrogenases, catalytic domain"/>
    <property type="match status" value="1"/>
</dbReference>
<dbReference type="KEGG" id="rhd:R2APBS1_0774"/>
<sequence>MRAIQLSAFGLDHLESIDLPTPRPGPKEVLVRMEAASLNFRDRMLVDGQLYRGVRLPIVPVSDGAGTVQEVGEAVTRFKPGDRVTTFYKSRWIAGAMRPEWEGAEIGGPEPGVMRELACFDEYSLARAPARFSAVQAATLPIAALTAWQALEMARVTSGQTVLLLGTGGVSLFALQFARLRGARAIVLSSSDDKLERATALGANVGINYAKHPQWGALVREASGGAGVDLVVETIGAATLAQSLEAVRMHGVVAVLGWLGGSEATLPLTPMVLKRVRLQGLSVASLEAHERMVAAIEAGGLEPVIDHVYGFGQLREAFEQLGAGRHFGKLAIDFTR</sequence>
<dbReference type="SMART" id="SM00829">
    <property type="entry name" value="PKS_ER"/>
    <property type="match status" value="1"/>
</dbReference>
<keyword evidence="3" id="KW-1185">Reference proteome</keyword>
<evidence type="ECO:0000259" key="1">
    <source>
        <dbReference type="SMART" id="SM00829"/>
    </source>
</evidence>
<organism evidence="2 3">
    <name type="scientific">Rhodanobacter denitrificans</name>
    <dbReference type="NCBI Taxonomy" id="666685"/>
    <lineage>
        <taxon>Bacteria</taxon>
        <taxon>Pseudomonadati</taxon>
        <taxon>Pseudomonadota</taxon>
        <taxon>Gammaproteobacteria</taxon>
        <taxon>Lysobacterales</taxon>
        <taxon>Rhodanobacteraceae</taxon>
        <taxon>Rhodanobacter</taxon>
    </lineage>
</organism>
<feature type="domain" description="Enoyl reductase (ER)" evidence="1">
    <location>
        <begin position="10"/>
        <end position="332"/>
    </location>
</feature>
<dbReference type="PANTHER" id="PTHR45033:SF2">
    <property type="entry name" value="ZINC-TYPE ALCOHOL DEHYDROGENASE-LIKE PROTEIN C1773.06C"/>
    <property type="match status" value="1"/>
</dbReference>
<dbReference type="InterPro" id="IPR036291">
    <property type="entry name" value="NAD(P)-bd_dom_sf"/>
</dbReference>
<dbReference type="PATRIC" id="fig|666685.9.peg.148"/>
<dbReference type="InterPro" id="IPR013149">
    <property type="entry name" value="ADH-like_C"/>
</dbReference>
<dbReference type="Proteomes" id="UP000011859">
    <property type="component" value="Chromosome"/>
</dbReference>
<protein>
    <submittedName>
        <fullName evidence="2">Zn-dependent oxidoreductase, NADPH:quinone reductase</fullName>
    </submittedName>
</protein>
<dbReference type="InterPro" id="IPR011032">
    <property type="entry name" value="GroES-like_sf"/>
</dbReference>
<dbReference type="RefSeq" id="WP_007507198.1">
    <property type="nucleotide sequence ID" value="NC_020541.1"/>
</dbReference>
<accession>M4NBF6</accession>
<evidence type="ECO:0000313" key="3">
    <source>
        <dbReference type="Proteomes" id="UP000011859"/>
    </source>
</evidence>
<dbReference type="GO" id="GO:0016491">
    <property type="term" value="F:oxidoreductase activity"/>
    <property type="evidence" value="ECO:0007669"/>
    <property type="project" value="InterPro"/>
</dbReference>
<dbReference type="Gene3D" id="3.40.50.720">
    <property type="entry name" value="NAD(P)-binding Rossmann-like Domain"/>
    <property type="match status" value="1"/>
</dbReference>
<dbReference type="InterPro" id="IPR013154">
    <property type="entry name" value="ADH-like_N"/>
</dbReference>
<accession>I4WZB4</accession>
<dbReference type="OrthoDB" id="9780520at2"/>
<dbReference type="PANTHER" id="PTHR45033">
    <property type="match status" value="1"/>
</dbReference>
<dbReference type="eggNOG" id="COG0604">
    <property type="taxonomic scope" value="Bacteria"/>
</dbReference>
<dbReference type="SUPFAM" id="SSF50129">
    <property type="entry name" value="GroES-like"/>
    <property type="match status" value="1"/>
</dbReference>